<sequence length="242" mass="27355">MFLLLKSTWMIDIVNFRKFDELYCICNTVSWKISGNSNGLIFSLMLEIGFGLTGLGVTFTLVGVFLFFDKSFVAIGNGSASFAVGFFLIMLGWPVLGMIGEIYGLFVMFSGFWFTVFLRKLPIIGGLFRQSSVSAAKHFVIEPKNCFLILCNAFNVKGLTWAYETPFEDYSLTSQLTLLINEKIMQDLTPVGGQERTDGLKELGPDLCGPSVVLDWSVWRPEIEPRLSVRDYGRSHYSEFFW</sequence>
<name>A0AAE1VT97_9SOLA</name>
<feature type="transmembrane region" description="Helical" evidence="1">
    <location>
        <begin position="75"/>
        <end position="96"/>
    </location>
</feature>
<dbReference type="GO" id="GO:0006888">
    <property type="term" value="P:endoplasmic reticulum to Golgi vesicle-mediated transport"/>
    <property type="evidence" value="ECO:0007669"/>
    <property type="project" value="InterPro"/>
</dbReference>
<dbReference type="InterPro" id="IPR045176">
    <property type="entry name" value="Got1"/>
</dbReference>
<feature type="transmembrane region" description="Helical" evidence="1">
    <location>
        <begin position="102"/>
        <end position="121"/>
    </location>
</feature>
<reference evidence="2" key="1">
    <citation type="submission" date="2023-12" db="EMBL/GenBank/DDBJ databases">
        <title>Genome assembly of Anisodus tanguticus.</title>
        <authorList>
            <person name="Wang Y.-J."/>
        </authorList>
    </citation>
    <scope>NUCLEOTIDE SEQUENCE</scope>
    <source>
        <strain evidence="2">KB-2021</strain>
        <tissue evidence="2">Leaf</tissue>
    </source>
</reference>
<dbReference type="AlphaFoldDB" id="A0AAE1VT97"/>
<dbReference type="GO" id="GO:0005829">
    <property type="term" value="C:cytosol"/>
    <property type="evidence" value="ECO:0007669"/>
    <property type="project" value="GOC"/>
</dbReference>
<keyword evidence="1" id="KW-0472">Membrane</keyword>
<dbReference type="PANTHER" id="PTHR21493">
    <property type="entry name" value="CGI-141-RELATED/LIPASE CONTAINING PROTEIN"/>
    <property type="match status" value="1"/>
</dbReference>
<keyword evidence="1" id="KW-0812">Transmembrane</keyword>
<comment type="caution">
    <text evidence="2">The sequence shown here is derived from an EMBL/GenBank/DDBJ whole genome shotgun (WGS) entry which is preliminary data.</text>
</comment>
<evidence type="ECO:0000313" key="3">
    <source>
        <dbReference type="Proteomes" id="UP001291623"/>
    </source>
</evidence>
<dbReference type="EMBL" id="JAVYJV010000004">
    <property type="protein sequence ID" value="KAK4372309.1"/>
    <property type="molecule type" value="Genomic_DNA"/>
</dbReference>
<accession>A0AAE1VT97</accession>
<gene>
    <name evidence="2" type="ORF">RND71_007693</name>
</gene>
<evidence type="ECO:0000313" key="2">
    <source>
        <dbReference type="EMBL" id="KAK4372309.1"/>
    </source>
</evidence>
<proteinExistence type="predicted"/>
<evidence type="ECO:0000256" key="1">
    <source>
        <dbReference type="SAM" id="Phobius"/>
    </source>
</evidence>
<dbReference type="PANTHER" id="PTHR21493:SF251">
    <property type="entry name" value="VESICLE TRANSPORT PROTEIN GOT1B-LIKE"/>
    <property type="match status" value="1"/>
</dbReference>
<organism evidence="2 3">
    <name type="scientific">Anisodus tanguticus</name>
    <dbReference type="NCBI Taxonomy" id="243964"/>
    <lineage>
        <taxon>Eukaryota</taxon>
        <taxon>Viridiplantae</taxon>
        <taxon>Streptophyta</taxon>
        <taxon>Embryophyta</taxon>
        <taxon>Tracheophyta</taxon>
        <taxon>Spermatophyta</taxon>
        <taxon>Magnoliopsida</taxon>
        <taxon>eudicotyledons</taxon>
        <taxon>Gunneridae</taxon>
        <taxon>Pentapetalae</taxon>
        <taxon>asterids</taxon>
        <taxon>lamiids</taxon>
        <taxon>Solanales</taxon>
        <taxon>Solanaceae</taxon>
        <taxon>Solanoideae</taxon>
        <taxon>Hyoscyameae</taxon>
        <taxon>Anisodus</taxon>
    </lineage>
</organism>
<feature type="transmembrane region" description="Helical" evidence="1">
    <location>
        <begin position="40"/>
        <end position="68"/>
    </location>
</feature>
<protein>
    <submittedName>
        <fullName evidence="2">Uncharacterized protein</fullName>
    </submittedName>
</protein>
<dbReference type="GO" id="GO:0042147">
    <property type="term" value="P:retrograde transport, endosome to Golgi"/>
    <property type="evidence" value="ECO:0007669"/>
    <property type="project" value="InterPro"/>
</dbReference>
<dbReference type="Proteomes" id="UP001291623">
    <property type="component" value="Unassembled WGS sequence"/>
</dbReference>
<keyword evidence="3" id="KW-1185">Reference proteome</keyword>
<keyword evidence="1" id="KW-1133">Transmembrane helix</keyword>